<evidence type="ECO:0000313" key="1">
    <source>
        <dbReference type="EMBL" id="GJJ75088.1"/>
    </source>
</evidence>
<keyword evidence="2" id="KW-1185">Reference proteome</keyword>
<dbReference type="PANTHER" id="PTHR43649:SF12">
    <property type="entry name" value="DIACETYLCHITOBIOSE BINDING PROTEIN DASA"/>
    <property type="match status" value="1"/>
</dbReference>
<dbReference type="Gene3D" id="3.40.190.10">
    <property type="entry name" value="Periplasmic binding protein-like II"/>
    <property type="match status" value="1"/>
</dbReference>
<name>A0A9P3HEK0_9FUNG</name>
<dbReference type="PANTHER" id="PTHR43649">
    <property type="entry name" value="ARABINOSE-BINDING PROTEIN-RELATED"/>
    <property type="match status" value="1"/>
</dbReference>
<reference evidence="1" key="1">
    <citation type="submission" date="2021-11" db="EMBL/GenBank/DDBJ databases">
        <authorList>
            <person name="Herlambang A."/>
            <person name="Guo Y."/>
            <person name="Takashima Y."/>
            <person name="Nishizawa T."/>
        </authorList>
    </citation>
    <scope>NUCLEOTIDE SEQUENCE</scope>
    <source>
        <strain evidence="1">E1425</strain>
    </source>
</reference>
<dbReference type="Pfam" id="PF01547">
    <property type="entry name" value="SBP_bac_1"/>
    <property type="match status" value="1"/>
</dbReference>
<dbReference type="AlphaFoldDB" id="A0A9P3HEK0"/>
<dbReference type="SUPFAM" id="SSF53850">
    <property type="entry name" value="Periplasmic binding protein-like II"/>
    <property type="match status" value="1"/>
</dbReference>
<sequence>MSTVMPPSSAPCTLKIAVVGGPQYDRLYERLPFFEQETGHKVEIIFQGPHPALNDYLSKTFKDYDKGSQTAVPDLDLCSTHIKYAPSQAHFLQELGSDQISVEDQDTFLPSALEASKVHGRLLQLPRMVDTRVLFYRIDVFETLGLKAPETWQDLAVAASHIRKASILVPPDAGTGVTQEILEGYVFPGKLSGLFGTFYELAMMEMESGEALFGEDDRPIFDEGVVIRVLEYLKGLVETSAVPEGIESFYFDEVSNLFAEGKCGMVADWPSYYGEMKRKLLSSSSSKTGPPKIGVMRYPCGRNSKRSAYSGMHSFAIPKSCRHPEAALMLLKFLIRDDQQWLEASSSGSFPTKKAVLQRLLDTTTPVQAKEVEGEAAWRQLDAERLKCLCATVESDMAMFPHLKVYPELEDGLFPMIQDAMMGRISVEEAAAQMRAEAERIVGVAGRE</sequence>
<proteinExistence type="predicted"/>
<protein>
    <recommendedName>
        <fullName evidence="3">Extracellular solute-binding protein</fullName>
    </recommendedName>
</protein>
<dbReference type="Proteomes" id="UP000827284">
    <property type="component" value="Unassembled WGS sequence"/>
</dbReference>
<dbReference type="InterPro" id="IPR050490">
    <property type="entry name" value="Bact_solute-bd_prot1"/>
</dbReference>
<organism evidence="1 2">
    <name type="scientific">Entomortierella parvispora</name>
    <dbReference type="NCBI Taxonomy" id="205924"/>
    <lineage>
        <taxon>Eukaryota</taxon>
        <taxon>Fungi</taxon>
        <taxon>Fungi incertae sedis</taxon>
        <taxon>Mucoromycota</taxon>
        <taxon>Mortierellomycotina</taxon>
        <taxon>Mortierellomycetes</taxon>
        <taxon>Mortierellales</taxon>
        <taxon>Mortierellaceae</taxon>
        <taxon>Entomortierella</taxon>
    </lineage>
</organism>
<dbReference type="InterPro" id="IPR006059">
    <property type="entry name" value="SBP"/>
</dbReference>
<accession>A0A9P3HEK0</accession>
<comment type="caution">
    <text evidence="1">The sequence shown here is derived from an EMBL/GenBank/DDBJ whole genome shotgun (WGS) entry which is preliminary data.</text>
</comment>
<evidence type="ECO:0008006" key="3">
    <source>
        <dbReference type="Google" id="ProtNLM"/>
    </source>
</evidence>
<gene>
    <name evidence="1" type="ORF">EMPS_07446</name>
</gene>
<dbReference type="OrthoDB" id="2399017at2759"/>
<reference evidence="1" key="2">
    <citation type="journal article" date="2022" name="Microbiol. Resour. Announc.">
        <title>Whole-Genome Sequence of Entomortierella parvispora E1425, a Mucoromycotan Fungus Associated with Burkholderiaceae-Related Endosymbiotic Bacteria.</title>
        <authorList>
            <person name="Herlambang A."/>
            <person name="Guo Y."/>
            <person name="Takashima Y."/>
            <person name="Narisawa K."/>
            <person name="Ohta H."/>
            <person name="Nishizawa T."/>
        </authorList>
    </citation>
    <scope>NUCLEOTIDE SEQUENCE</scope>
    <source>
        <strain evidence="1">E1425</strain>
    </source>
</reference>
<evidence type="ECO:0000313" key="2">
    <source>
        <dbReference type="Proteomes" id="UP000827284"/>
    </source>
</evidence>
<dbReference type="EMBL" id="BQFW01000010">
    <property type="protein sequence ID" value="GJJ75088.1"/>
    <property type="molecule type" value="Genomic_DNA"/>
</dbReference>